<feature type="compositionally biased region" description="Basic and acidic residues" evidence="1">
    <location>
        <begin position="238"/>
        <end position="249"/>
    </location>
</feature>
<accession>A0ABD3SBD3</accession>
<name>A0ABD3SBD3_9STRA</name>
<feature type="region of interest" description="Disordered" evidence="1">
    <location>
        <begin position="1"/>
        <end position="37"/>
    </location>
</feature>
<dbReference type="InterPro" id="IPR008906">
    <property type="entry name" value="HATC_C_dom"/>
</dbReference>
<feature type="domain" description="HAT C-terminal dimerisation" evidence="2">
    <location>
        <begin position="104"/>
        <end position="166"/>
    </location>
</feature>
<evidence type="ECO:0000256" key="1">
    <source>
        <dbReference type="SAM" id="MobiDB-lite"/>
    </source>
</evidence>
<evidence type="ECO:0000259" key="2">
    <source>
        <dbReference type="Pfam" id="PF05699"/>
    </source>
</evidence>
<reference evidence="3 4" key="1">
    <citation type="submission" date="2024-10" db="EMBL/GenBank/DDBJ databases">
        <title>Updated reference genomes for cyclostephanoid diatoms.</title>
        <authorList>
            <person name="Roberts W.R."/>
            <person name="Alverson A.J."/>
        </authorList>
    </citation>
    <scope>NUCLEOTIDE SEQUENCE [LARGE SCALE GENOMIC DNA]</scope>
    <source>
        <strain evidence="3 4">AJA228-03</strain>
    </source>
</reference>
<organism evidence="3 4">
    <name type="scientific">Cyclostephanos tholiformis</name>
    <dbReference type="NCBI Taxonomy" id="382380"/>
    <lineage>
        <taxon>Eukaryota</taxon>
        <taxon>Sar</taxon>
        <taxon>Stramenopiles</taxon>
        <taxon>Ochrophyta</taxon>
        <taxon>Bacillariophyta</taxon>
        <taxon>Coscinodiscophyceae</taxon>
        <taxon>Thalassiosirophycidae</taxon>
        <taxon>Stephanodiscales</taxon>
        <taxon>Stephanodiscaceae</taxon>
        <taxon>Cyclostephanos</taxon>
    </lineage>
</organism>
<dbReference type="Proteomes" id="UP001530377">
    <property type="component" value="Unassembled WGS sequence"/>
</dbReference>
<feature type="region of interest" description="Disordered" evidence="1">
    <location>
        <begin position="238"/>
        <end position="258"/>
    </location>
</feature>
<keyword evidence="4" id="KW-1185">Reference proteome</keyword>
<dbReference type="InterPro" id="IPR012337">
    <property type="entry name" value="RNaseH-like_sf"/>
</dbReference>
<evidence type="ECO:0000313" key="3">
    <source>
        <dbReference type="EMBL" id="KAL3821859.1"/>
    </source>
</evidence>
<comment type="caution">
    <text evidence="3">The sequence shown here is derived from an EMBL/GenBank/DDBJ whole genome shotgun (WGS) entry which is preliminary data.</text>
</comment>
<dbReference type="EMBL" id="JALLPB020000082">
    <property type="protein sequence ID" value="KAL3821859.1"/>
    <property type="molecule type" value="Genomic_DNA"/>
</dbReference>
<sequence length="258" mass="29733">MQDYLDAKHPTLCADSDDENSNDSGSDDGYHVEKTNSNYNRAEEEFNTFESFKRNKYRPKWARVNSEILSGIGHNGNMQEIIVGPVEENGKDLPSGKNLEDYINEKGRMDVLKFFEDHKKYFPTLWIIAQREVARRVVEVGCERFFGLSGYTSSPRRSRLGVHTYERVAMLASIIQNVYIDNDWVAQQYIEQGKRGSWKKENTEEALKCWNLERILNAEQQGKDAPFELNMADLLNEETGRDREDENKKAAGGVTFID</sequence>
<dbReference type="Pfam" id="PF05699">
    <property type="entry name" value="Dimer_Tnp_hAT"/>
    <property type="match status" value="1"/>
</dbReference>
<protein>
    <recommendedName>
        <fullName evidence="2">HAT C-terminal dimerisation domain-containing protein</fullName>
    </recommendedName>
</protein>
<evidence type="ECO:0000313" key="4">
    <source>
        <dbReference type="Proteomes" id="UP001530377"/>
    </source>
</evidence>
<gene>
    <name evidence="3" type="ORF">ACHAXA_002612</name>
</gene>
<dbReference type="AlphaFoldDB" id="A0ABD3SBD3"/>
<proteinExistence type="predicted"/>
<dbReference type="SUPFAM" id="SSF53098">
    <property type="entry name" value="Ribonuclease H-like"/>
    <property type="match status" value="1"/>
</dbReference>